<sequence>MFRLILLIGFVAGIAVAKPYGHGGGHGYGHGHAVSAAVLSHHNVKYYDVPSHGHVKPTTIDVPPNHVPINFVFRSASSMIHAQQKHIGSPGSYQTSYSKDAPHVLKHHVTKPIIQEVHEVISPYRKVVQTVEPVKEEIKTVVARGYGHDSYGHGGDSYGHGGDSYGHGGDSYHGGGHEYGHEEKGYGGGGGGGHEYGGHY</sequence>
<comment type="caution">
    <text evidence="4">The sequence shown here is derived from an EMBL/GenBank/DDBJ whole genome shotgun (WGS) entry which is preliminary data.</text>
</comment>
<dbReference type="EMBL" id="ASGP02000002">
    <property type="protein sequence ID" value="KAH9521739.1"/>
    <property type="molecule type" value="Genomic_DNA"/>
</dbReference>
<keyword evidence="2" id="KW-0732">Signal</keyword>
<feature type="compositionally biased region" description="Gly residues" evidence="1">
    <location>
        <begin position="186"/>
        <end position="200"/>
    </location>
</feature>
<evidence type="ECO:0000313" key="5">
    <source>
        <dbReference type="Proteomes" id="UP000790347"/>
    </source>
</evidence>
<keyword evidence="5" id="KW-1185">Reference proteome</keyword>
<organism evidence="4 5">
    <name type="scientific">Dermatophagoides farinae</name>
    <name type="common">American house dust mite</name>
    <dbReference type="NCBI Taxonomy" id="6954"/>
    <lineage>
        <taxon>Eukaryota</taxon>
        <taxon>Metazoa</taxon>
        <taxon>Ecdysozoa</taxon>
        <taxon>Arthropoda</taxon>
        <taxon>Chelicerata</taxon>
        <taxon>Arachnida</taxon>
        <taxon>Acari</taxon>
        <taxon>Acariformes</taxon>
        <taxon>Sarcoptiformes</taxon>
        <taxon>Astigmata</taxon>
        <taxon>Psoroptidia</taxon>
        <taxon>Analgoidea</taxon>
        <taxon>Pyroglyphidae</taxon>
        <taxon>Dermatophagoidinae</taxon>
        <taxon>Dermatophagoides</taxon>
    </lineage>
</organism>
<reference evidence="4" key="1">
    <citation type="submission" date="2013-05" db="EMBL/GenBank/DDBJ databases">
        <authorList>
            <person name="Yim A.K.Y."/>
            <person name="Chan T.F."/>
            <person name="Ji K.M."/>
            <person name="Liu X.Y."/>
            <person name="Zhou J.W."/>
            <person name="Li R.Q."/>
            <person name="Yang K.Y."/>
            <person name="Li J."/>
            <person name="Li M."/>
            <person name="Law P.T.W."/>
            <person name="Wu Y.L."/>
            <person name="Cai Z.L."/>
            <person name="Qin H."/>
            <person name="Bao Y."/>
            <person name="Leung R.K.K."/>
            <person name="Ng P.K.S."/>
            <person name="Zou J."/>
            <person name="Zhong X.J."/>
            <person name="Ran P.X."/>
            <person name="Zhong N.S."/>
            <person name="Liu Z.G."/>
            <person name="Tsui S.K.W."/>
        </authorList>
    </citation>
    <scope>NUCLEOTIDE SEQUENCE</scope>
    <source>
        <strain evidence="4">Derf</strain>
        <tissue evidence="4">Whole organism</tissue>
    </source>
</reference>
<name>A0A922L6I1_DERFA</name>
<protein>
    <submittedName>
        <fullName evidence="4">Uncharacterized protein</fullName>
    </submittedName>
</protein>
<feature type="signal peptide" evidence="2">
    <location>
        <begin position="1"/>
        <end position="17"/>
    </location>
</feature>
<dbReference type="EMBL" id="SDOV01000007">
    <property type="protein sequence ID" value="KAH7639563.1"/>
    <property type="molecule type" value="Genomic_DNA"/>
</dbReference>
<reference evidence="3" key="2">
    <citation type="submission" date="2020-06" db="EMBL/GenBank/DDBJ databases">
        <authorList>
            <person name="Ji K."/>
            <person name="Li J."/>
        </authorList>
    </citation>
    <scope>NUCLEOTIDE SEQUENCE</scope>
    <source>
        <strain evidence="3">JKM2019</strain>
        <tissue evidence="3">Whole body</tissue>
    </source>
</reference>
<proteinExistence type="predicted"/>
<evidence type="ECO:0000313" key="4">
    <source>
        <dbReference type="EMBL" id="KAH9521739.1"/>
    </source>
</evidence>
<reference evidence="4" key="4">
    <citation type="journal article" date="2022" name="Res Sq">
        <title>Comparative Genomics Reveals Insights into the Divergent Evolution of Astigmatic Mites and Household Pest Adaptations.</title>
        <authorList>
            <person name="Xiong Q."/>
            <person name="Wan A.T.-Y."/>
            <person name="Liu X.-Y."/>
            <person name="Fung C.S.-H."/>
            <person name="Xiao X."/>
            <person name="Malainual N."/>
            <person name="Hou J."/>
            <person name="Wang L."/>
            <person name="Wang M."/>
            <person name="Yang K."/>
            <person name="Cui Y."/>
            <person name="Leung E."/>
            <person name="Nong W."/>
            <person name="Shin S.-K."/>
            <person name="Au S."/>
            <person name="Jeong K.Y."/>
            <person name="Chew F.T."/>
            <person name="Hui J."/>
            <person name="Leung T.F."/>
            <person name="Tungtrongchitr A."/>
            <person name="Zhong N."/>
            <person name="Liu Z."/>
            <person name="Tsui S."/>
        </authorList>
    </citation>
    <scope>NUCLEOTIDE SEQUENCE</scope>
    <source>
        <strain evidence="4">Derf</strain>
        <tissue evidence="4">Whole organism</tissue>
    </source>
</reference>
<accession>A0A922L6I1</accession>
<dbReference type="OrthoDB" id="6514370at2759"/>
<dbReference type="Proteomes" id="UP000790347">
    <property type="component" value="Unassembled WGS sequence"/>
</dbReference>
<dbReference type="AlphaFoldDB" id="A0A922L6I1"/>
<evidence type="ECO:0000313" key="3">
    <source>
        <dbReference type="EMBL" id="KAH7639563.1"/>
    </source>
</evidence>
<feature type="compositionally biased region" description="Basic and acidic residues" evidence="1">
    <location>
        <begin position="175"/>
        <end position="185"/>
    </location>
</feature>
<evidence type="ECO:0000256" key="2">
    <source>
        <dbReference type="SAM" id="SignalP"/>
    </source>
</evidence>
<gene>
    <name evidence="4" type="ORF">DERF_005371</name>
    <name evidence="3" type="ORF">HUG17_3596</name>
</gene>
<dbReference type="Proteomes" id="UP000828236">
    <property type="component" value="Unassembled WGS sequence"/>
</dbReference>
<reference evidence="3" key="3">
    <citation type="journal article" date="2021" name="World Allergy Organ. J.">
        <title>Chromosome-level assembly of Dermatophagoides farinae genome and transcriptome reveals two novel allergens Der f 37 and Der f 39.</title>
        <authorList>
            <person name="Chen J."/>
            <person name="Cai Z."/>
            <person name="Fan D."/>
            <person name="Hu J."/>
            <person name="Hou Y."/>
            <person name="He Y."/>
            <person name="Zhang Z."/>
            <person name="Zhao Z."/>
            <person name="Gao P."/>
            <person name="Hu W."/>
            <person name="Sun J."/>
            <person name="Li J."/>
            <person name="Ji K."/>
        </authorList>
    </citation>
    <scope>NUCLEOTIDE SEQUENCE</scope>
    <source>
        <strain evidence="3">JKM2019</strain>
    </source>
</reference>
<feature type="region of interest" description="Disordered" evidence="1">
    <location>
        <begin position="173"/>
        <end position="200"/>
    </location>
</feature>
<feature type="chain" id="PRO_5038324743" evidence="2">
    <location>
        <begin position="18"/>
        <end position="200"/>
    </location>
</feature>
<evidence type="ECO:0000256" key="1">
    <source>
        <dbReference type="SAM" id="MobiDB-lite"/>
    </source>
</evidence>